<feature type="compositionally biased region" description="Basic and acidic residues" evidence="4">
    <location>
        <begin position="95"/>
        <end position="106"/>
    </location>
</feature>
<dbReference type="SMART" id="SM00421">
    <property type="entry name" value="HTH_LUXR"/>
    <property type="match status" value="1"/>
</dbReference>
<reference evidence="6 7" key="1">
    <citation type="submission" date="2024-09" db="EMBL/GenBank/DDBJ databases">
        <authorList>
            <person name="Lee S.D."/>
        </authorList>
    </citation>
    <scope>NUCLEOTIDE SEQUENCE [LARGE SCALE GENOMIC DNA]</scope>
    <source>
        <strain evidence="6 7">N1-5</strain>
    </source>
</reference>
<dbReference type="EMBL" id="JBHEZZ010000005">
    <property type="protein sequence ID" value="MFC1402074.1"/>
    <property type="molecule type" value="Genomic_DNA"/>
</dbReference>
<dbReference type="InterPro" id="IPR016032">
    <property type="entry name" value="Sig_transdc_resp-reg_C-effctor"/>
</dbReference>
<name>A0ABV6UKU5_9ACTN</name>
<keyword evidence="7" id="KW-1185">Reference proteome</keyword>
<dbReference type="RefSeq" id="WP_380522405.1">
    <property type="nucleotide sequence ID" value="NZ_JBHEZZ010000005.1"/>
</dbReference>
<accession>A0ABV6UKU5</accession>
<gene>
    <name evidence="6" type="ORF">ACEZDJ_12330</name>
</gene>
<keyword evidence="2" id="KW-0238">DNA-binding</keyword>
<evidence type="ECO:0000313" key="7">
    <source>
        <dbReference type="Proteomes" id="UP001592528"/>
    </source>
</evidence>
<dbReference type="Gene3D" id="1.10.10.10">
    <property type="entry name" value="Winged helix-like DNA-binding domain superfamily/Winged helix DNA-binding domain"/>
    <property type="match status" value="1"/>
</dbReference>
<dbReference type="PRINTS" id="PR00038">
    <property type="entry name" value="HTHLUXR"/>
</dbReference>
<dbReference type="SUPFAM" id="SSF46894">
    <property type="entry name" value="C-terminal effector domain of the bipartite response regulators"/>
    <property type="match status" value="1"/>
</dbReference>
<feature type="region of interest" description="Disordered" evidence="4">
    <location>
        <begin position="1"/>
        <end position="122"/>
    </location>
</feature>
<dbReference type="InterPro" id="IPR000792">
    <property type="entry name" value="Tscrpt_reg_LuxR_C"/>
</dbReference>
<feature type="compositionally biased region" description="Low complexity" evidence="4">
    <location>
        <begin position="13"/>
        <end position="32"/>
    </location>
</feature>
<evidence type="ECO:0000256" key="4">
    <source>
        <dbReference type="SAM" id="MobiDB-lite"/>
    </source>
</evidence>
<evidence type="ECO:0000256" key="1">
    <source>
        <dbReference type="ARBA" id="ARBA00023015"/>
    </source>
</evidence>
<evidence type="ECO:0000256" key="3">
    <source>
        <dbReference type="ARBA" id="ARBA00023163"/>
    </source>
</evidence>
<evidence type="ECO:0000313" key="6">
    <source>
        <dbReference type="EMBL" id="MFC1402074.1"/>
    </source>
</evidence>
<sequence>MSPTRTTPGVIRPPDSATSASTAPSCTGPASAHAGPFVQRPETASAPAATGGPGSPPGALDGVTEREREVLTPVGRGLSNGEIATELFISPATAKAHEAEPPRRGSGDSAAPTCWPAPAGSG</sequence>
<comment type="caution">
    <text evidence="6">The sequence shown here is derived from an EMBL/GenBank/DDBJ whole genome shotgun (WGS) entry which is preliminary data.</text>
</comment>
<dbReference type="Pfam" id="PF00196">
    <property type="entry name" value="GerE"/>
    <property type="match status" value="1"/>
</dbReference>
<feature type="domain" description="HTH luxR-type" evidence="5">
    <location>
        <begin position="60"/>
        <end position="105"/>
    </location>
</feature>
<protein>
    <submittedName>
        <fullName evidence="6">Response regulator transcription factor</fullName>
    </submittedName>
</protein>
<evidence type="ECO:0000259" key="5">
    <source>
        <dbReference type="SMART" id="SM00421"/>
    </source>
</evidence>
<keyword evidence="3" id="KW-0804">Transcription</keyword>
<evidence type="ECO:0000256" key="2">
    <source>
        <dbReference type="ARBA" id="ARBA00023125"/>
    </source>
</evidence>
<dbReference type="Proteomes" id="UP001592528">
    <property type="component" value="Unassembled WGS sequence"/>
</dbReference>
<dbReference type="InterPro" id="IPR036388">
    <property type="entry name" value="WH-like_DNA-bd_sf"/>
</dbReference>
<keyword evidence="1" id="KW-0805">Transcription regulation</keyword>
<organism evidence="6 7">
    <name type="scientific">Streptacidiphilus cavernicola</name>
    <dbReference type="NCBI Taxonomy" id="3342716"/>
    <lineage>
        <taxon>Bacteria</taxon>
        <taxon>Bacillati</taxon>
        <taxon>Actinomycetota</taxon>
        <taxon>Actinomycetes</taxon>
        <taxon>Kitasatosporales</taxon>
        <taxon>Streptomycetaceae</taxon>
        <taxon>Streptacidiphilus</taxon>
    </lineage>
</organism>
<dbReference type="PANTHER" id="PTHR44688:SF16">
    <property type="entry name" value="DNA-BINDING TRANSCRIPTIONAL ACTIVATOR DEVR_DOSR"/>
    <property type="match status" value="1"/>
</dbReference>
<proteinExistence type="predicted"/>
<dbReference type="PANTHER" id="PTHR44688">
    <property type="entry name" value="DNA-BINDING TRANSCRIPTIONAL ACTIVATOR DEVR_DOSR"/>
    <property type="match status" value="1"/>
</dbReference>